<protein>
    <submittedName>
        <fullName evidence="2 3">Uncharacterized protein</fullName>
    </submittedName>
</protein>
<feature type="region of interest" description="Disordered" evidence="1">
    <location>
        <begin position="70"/>
        <end position="94"/>
    </location>
</feature>
<accession>T1F8F3</accession>
<dbReference type="EMBL" id="KB096743">
    <property type="protein sequence ID" value="ESO01758.1"/>
    <property type="molecule type" value="Genomic_DNA"/>
</dbReference>
<dbReference type="EnsemblMetazoa" id="HelroT174740">
    <property type="protein sequence ID" value="HelroP174740"/>
    <property type="gene ID" value="HelroG174740"/>
</dbReference>
<feature type="region of interest" description="Disordered" evidence="1">
    <location>
        <begin position="1"/>
        <end position="22"/>
    </location>
</feature>
<dbReference type="AlphaFoldDB" id="T1F8F3"/>
<dbReference type="GeneID" id="20205102"/>
<dbReference type="RefSeq" id="XP_009020412.1">
    <property type="nucleotide sequence ID" value="XM_009022164.1"/>
</dbReference>
<dbReference type="EMBL" id="AMQM01005017">
    <property type="status" value="NOT_ANNOTATED_CDS"/>
    <property type="molecule type" value="Genomic_DNA"/>
</dbReference>
<reference evidence="4" key="1">
    <citation type="submission" date="2012-12" db="EMBL/GenBank/DDBJ databases">
        <authorList>
            <person name="Hellsten U."/>
            <person name="Grimwood J."/>
            <person name="Chapman J.A."/>
            <person name="Shapiro H."/>
            <person name="Aerts A."/>
            <person name="Otillar R.P."/>
            <person name="Terry A.Y."/>
            <person name="Boore J.L."/>
            <person name="Simakov O."/>
            <person name="Marletaz F."/>
            <person name="Cho S.-J."/>
            <person name="Edsinger-Gonzales E."/>
            <person name="Havlak P."/>
            <person name="Kuo D.-H."/>
            <person name="Larsson T."/>
            <person name="Lv J."/>
            <person name="Arendt D."/>
            <person name="Savage R."/>
            <person name="Osoegawa K."/>
            <person name="de Jong P."/>
            <person name="Lindberg D.R."/>
            <person name="Seaver E.C."/>
            <person name="Weisblat D.A."/>
            <person name="Putnam N.H."/>
            <person name="Grigoriev I.V."/>
            <person name="Rokhsar D.S."/>
        </authorList>
    </citation>
    <scope>NUCLEOTIDE SEQUENCE</scope>
</reference>
<evidence type="ECO:0000313" key="2">
    <source>
        <dbReference type="EMBL" id="ESO01758.1"/>
    </source>
</evidence>
<feature type="compositionally biased region" description="Basic and acidic residues" evidence="1">
    <location>
        <begin position="9"/>
        <end position="22"/>
    </location>
</feature>
<feature type="compositionally biased region" description="Basic and acidic residues" evidence="1">
    <location>
        <begin position="70"/>
        <end position="89"/>
    </location>
</feature>
<dbReference type="CTD" id="20205102"/>
<sequence>MARKRKSKNNKEKCSTAGSKKDIDVKNEMLTVKKEPDDEVGYILNSIDSYPLGDVNDDQPTVSIENEIKHEIEFSPPESPKDMDSEPKPKTRSYKKSSLYRALIPYKKYYIPKKLMKEKTLNLEAILRLTEKPLIALFSQMSSNEITRNYAYTCCLIPSECALSFQSFGNEGKARNQMYEHLLNHLTELLNKKKADPTFVFSADVVKKNLLLGECMDDNYFLIIFLIHIFLQ</sequence>
<gene>
    <name evidence="3" type="primary">20205102</name>
    <name evidence="2" type="ORF">HELRODRAFT_174740</name>
</gene>
<dbReference type="HOGENOM" id="CLU_1195980_0_0_1"/>
<name>T1F8F3_HELRO</name>
<organism evidence="3 4">
    <name type="scientific">Helobdella robusta</name>
    <name type="common">Californian leech</name>
    <dbReference type="NCBI Taxonomy" id="6412"/>
    <lineage>
        <taxon>Eukaryota</taxon>
        <taxon>Metazoa</taxon>
        <taxon>Spiralia</taxon>
        <taxon>Lophotrochozoa</taxon>
        <taxon>Annelida</taxon>
        <taxon>Clitellata</taxon>
        <taxon>Hirudinea</taxon>
        <taxon>Rhynchobdellida</taxon>
        <taxon>Glossiphoniidae</taxon>
        <taxon>Helobdella</taxon>
    </lineage>
</organism>
<dbReference type="InParanoid" id="T1F8F3"/>
<evidence type="ECO:0000313" key="4">
    <source>
        <dbReference type="Proteomes" id="UP000015101"/>
    </source>
</evidence>
<keyword evidence="4" id="KW-1185">Reference proteome</keyword>
<proteinExistence type="predicted"/>
<evidence type="ECO:0000256" key="1">
    <source>
        <dbReference type="SAM" id="MobiDB-lite"/>
    </source>
</evidence>
<dbReference type="KEGG" id="hro:HELRODRAFT_174740"/>
<dbReference type="OrthoDB" id="3533395at2759"/>
<evidence type="ECO:0000313" key="3">
    <source>
        <dbReference type="EnsemblMetazoa" id="HelroP174740"/>
    </source>
</evidence>
<reference evidence="3" key="3">
    <citation type="submission" date="2015-06" db="UniProtKB">
        <authorList>
            <consortium name="EnsemblMetazoa"/>
        </authorList>
    </citation>
    <scope>IDENTIFICATION</scope>
</reference>
<reference evidence="2 4" key="2">
    <citation type="journal article" date="2013" name="Nature">
        <title>Insights into bilaterian evolution from three spiralian genomes.</title>
        <authorList>
            <person name="Simakov O."/>
            <person name="Marletaz F."/>
            <person name="Cho S.J."/>
            <person name="Edsinger-Gonzales E."/>
            <person name="Havlak P."/>
            <person name="Hellsten U."/>
            <person name="Kuo D.H."/>
            <person name="Larsson T."/>
            <person name="Lv J."/>
            <person name="Arendt D."/>
            <person name="Savage R."/>
            <person name="Osoegawa K."/>
            <person name="de Jong P."/>
            <person name="Grimwood J."/>
            <person name="Chapman J.A."/>
            <person name="Shapiro H."/>
            <person name="Aerts A."/>
            <person name="Otillar R.P."/>
            <person name="Terry A.Y."/>
            <person name="Boore J.L."/>
            <person name="Grigoriev I.V."/>
            <person name="Lindberg D.R."/>
            <person name="Seaver E.C."/>
            <person name="Weisblat D.A."/>
            <person name="Putnam N.H."/>
            <person name="Rokhsar D.S."/>
        </authorList>
    </citation>
    <scope>NUCLEOTIDE SEQUENCE</scope>
</reference>
<dbReference type="Proteomes" id="UP000015101">
    <property type="component" value="Unassembled WGS sequence"/>
</dbReference>